<dbReference type="InterPro" id="IPR003753">
    <property type="entry name" value="Exonuc_VII_L"/>
</dbReference>
<dbReference type="GO" id="GO:0006308">
    <property type="term" value="P:DNA catabolic process"/>
    <property type="evidence" value="ECO:0007669"/>
    <property type="project" value="UniProtKB-UniRule"/>
</dbReference>
<proteinExistence type="inferred from homology"/>
<dbReference type="NCBIfam" id="TIGR00237">
    <property type="entry name" value="xseA"/>
    <property type="match status" value="1"/>
</dbReference>
<keyword evidence="2 5" id="KW-0540">Nuclease</keyword>
<dbReference type="RefSeq" id="WP_111197244.1">
    <property type="nucleotide sequence ID" value="NZ_QKVK01000002.1"/>
</dbReference>
<evidence type="ECO:0000256" key="3">
    <source>
        <dbReference type="ARBA" id="ARBA00022801"/>
    </source>
</evidence>
<keyword evidence="4 5" id="KW-0269">Exonuclease</keyword>
<dbReference type="PANTHER" id="PTHR30008">
    <property type="entry name" value="EXODEOXYRIBONUCLEASE 7 LARGE SUBUNIT"/>
    <property type="match status" value="1"/>
</dbReference>
<organism evidence="10 11">
    <name type="scientific">Aestuariivirga litoralis</name>
    <dbReference type="NCBI Taxonomy" id="2650924"/>
    <lineage>
        <taxon>Bacteria</taxon>
        <taxon>Pseudomonadati</taxon>
        <taxon>Pseudomonadota</taxon>
        <taxon>Alphaproteobacteria</taxon>
        <taxon>Hyphomicrobiales</taxon>
        <taxon>Aestuariivirgaceae</taxon>
        <taxon>Aestuariivirga</taxon>
    </lineage>
</organism>
<gene>
    <name evidence="5" type="primary">xseA</name>
    <name evidence="10" type="ORF">DK847_04435</name>
</gene>
<protein>
    <recommendedName>
        <fullName evidence="5">Exodeoxyribonuclease 7 large subunit</fullName>
        <ecNumber evidence="5">3.1.11.6</ecNumber>
    </recommendedName>
    <alternativeName>
        <fullName evidence="5">Exodeoxyribonuclease VII large subunit</fullName>
        <shortName evidence="5">Exonuclease VII large subunit</shortName>
    </alternativeName>
</protein>
<evidence type="ECO:0000256" key="5">
    <source>
        <dbReference type="HAMAP-Rule" id="MF_00378"/>
    </source>
</evidence>
<keyword evidence="3 5" id="KW-0378">Hydrolase</keyword>
<dbReference type="InterPro" id="IPR020579">
    <property type="entry name" value="Exonuc_VII_lsu_C"/>
</dbReference>
<evidence type="ECO:0000259" key="9">
    <source>
        <dbReference type="Pfam" id="PF13742"/>
    </source>
</evidence>
<dbReference type="EC" id="3.1.11.6" evidence="5"/>
<comment type="subcellular location">
    <subcellularLocation>
        <location evidence="5 6">Cytoplasm</location>
    </subcellularLocation>
</comment>
<accession>A0A2W2AS93</accession>
<comment type="function">
    <text evidence="5">Bidirectionally degrades single-stranded DNA into large acid-insoluble oligonucleotides, which are then degraded further into small acid-soluble oligonucleotides.</text>
</comment>
<evidence type="ECO:0000313" key="10">
    <source>
        <dbReference type="EMBL" id="PZF78205.1"/>
    </source>
</evidence>
<dbReference type="GO" id="GO:0005737">
    <property type="term" value="C:cytoplasm"/>
    <property type="evidence" value="ECO:0007669"/>
    <property type="project" value="UniProtKB-SubCell"/>
</dbReference>
<comment type="subunit">
    <text evidence="5">Heterooligomer composed of large and small subunits.</text>
</comment>
<evidence type="ECO:0000256" key="4">
    <source>
        <dbReference type="ARBA" id="ARBA00022839"/>
    </source>
</evidence>
<comment type="catalytic activity">
    <reaction evidence="5 6">
        <text>Exonucleolytic cleavage in either 5'- to 3'- or 3'- to 5'-direction to yield nucleoside 5'-phosphates.</text>
        <dbReference type="EC" id="3.1.11.6"/>
    </reaction>
</comment>
<feature type="region of interest" description="Disordered" evidence="7">
    <location>
        <begin position="1"/>
        <end position="20"/>
    </location>
</feature>
<dbReference type="GO" id="GO:0009318">
    <property type="term" value="C:exodeoxyribonuclease VII complex"/>
    <property type="evidence" value="ECO:0007669"/>
    <property type="project" value="UniProtKB-UniRule"/>
</dbReference>
<dbReference type="Pfam" id="PF02601">
    <property type="entry name" value="Exonuc_VII_L"/>
    <property type="match status" value="1"/>
</dbReference>
<dbReference type="CDD" id="cd04489">
    <property type="entry name" value="ExoVII_LU_OBF"/>
    <property type="match status" value="1"/>
</dbReference>
<dbReference type="PANTHER" id="PTHR30008:SF0">
    <property type="entry name" value="EXODEOXYRIBONUCLEASE 7 LARGE SUBUNIT"/>
    <property type="match status" value="1"/>
</dbReference>
<dbReference type="InterPro" id="IPR025824">
    <property type="entry name" value="OB-fold_nuc-bd_dom"/>
</dbReference>
<evidence type="ECO:0000256" key="1">
    <source>
        <dbReference type="ARBA" id="ARBA00022490"/>
    </source>
</evidence>
<evidence type="ECO:0000313" key="11">
    <source>
        <dbReference type="Proteomes" id="UP000248795"/>
    </source>
</evidence>
<keyword evidence="11" id="KW-1185">Reference proteome</keyword>
<dbReference type="EMBL" id="QKVK01000002">
    <property type="protein sequence ID" value="PZF78205.1"/>
    <property type="molecule type" value="Genomic_DNA"/>
</dbReference>
<evidence type="ECO:0000259" key="8">
    <source>
        <dbReference type="Pfam" id="PF02601"/>
    </source>
</evidence>
<evidence type="ECO:0000256" key="2">
    <source>
        <dbReference type="ARBA" id="ARBA00022722"/>
    </source>
</evidence>
<evidence type="ECO:0000256" key="6">
    <source>
        <dbReference type="RuleBase" id="RU004355"/>
    </source>
</evidence>
<evidence type="ECO:0000256" key="7">
    <source>
        <dbReference type="SAM" id="MobiDB-lite"/>
    </source>
</evidence>
<dbReference type="Pfam" id="PF13742">
    <property type="entry name" value="tRNA_anti_2"/>
    <property type="match status" value="1"/>
</dbReference>
<dbReference type="GO" id="GO:0003676">
    <property type="term" value="F:nucleic acid binding"/>
    <property type="evidence" value="ECO:0007669"/>
    <property type="project" value="InterPro"/>
</dbReference>
<feature type="domain" description="OB-fold nucleic acid binding" evidence="9">
    <location>
        <begin position="25"/>
        <end position="119"/>
    </location>
</feature>
<reference evidence="11" key="1">
    <citation type="submission" date="2018-06" db="EMBL/GenBank/DDBJ databases">
        <title>Aestuariibacter litoralis strain KCTC 52945T.</title>
        <authorList>
            <person name="Li X."/>
            <person name="Salam N."/>
            <person name="Li J.-L."/>
            <person name="Chen Y.-M."/>
            <person name="Yang Z.-W."/>
            <person name="Zhang L.-Y."/>
            <person name="Han M.-X."/>
            <person name="Xiao M."/>
            <person name="Li W.-J."/>
        </authorList>
    </citation>
    <scope>NUCLEOTIDE SEQUENCE [LARGE SCALE GENOMIC DNA]</scope>
    <source>
        <strain evidence="11">KCTC 52945</strain>
    </source>
</reference>
<feature type="domain" description="Exonuclease VII large subunit C-terminal" evidence="8">
    <location>
        <begin position="142"/>
        <end position="454"/>
    </location>
</feature>
<comment type="similarity">
    <text evidence="5 6">Belongs to the XseA family.</text>
</comment>
<dbReference type="Proteomes" id="UP000248795">
    <property type="component" value="Unassembled WGS sequence"/>
</dbReference>
<keyword evidence="1 5" id="KW-0963">Cytoplasm</keyword>
<sequence length="465" mass="50863">MSSIWGHDPETGEIIEGGGSNAGEYSVSEIANALKRTLEDRFGHVRVRGEISGYRGPHSSGHCYFSIKDEGAKLDAVIWRGSFGRLRAKMQEGLEVIATGKITSYPLKSAYQIVIESIEPAGVGALMALLEERKRKLTAEGLFDAARKRPIPYLPKVIGVVTSPTGAVIRDILHRLNDRFPRHVIVWPVRVQGETCAAEVAAAIAGFNDMAKKPDVIIVARGGGSLEDLWGFNEEIVVRAAAASAIPVISAVGHETDTTLIDYAADLRAPTPTAAAEKAVPVRADLVAEVARLDARLQGGLSRCMDERRTRLRSAARALPRPDEILALVRQRFDSAAGRLVQALKANTREHGARLNRVAPRLTLAPMRSMIANERRSLDLSGRRAAQALSRLVAFQRQRFDGVAKLAESLSYKSVLRRGFALVRDEKGRPVHYAGDIKQWAALRLEFADGEVQVREDSPRQGRLL</sequence>
<comment type="caution">
    <text evidence="10">The sequence shown here is derived from an EMBL/GenBank/DDBJ whole genome shotgun (WGS) entry which is preliminary data.</text>
</comment>
<name>A0A2W2AS93_9HYPH</name>
<dbReference type="GO" id="GO:0008855">
    <property type="term" value="F:exodeoxyribonuclease VII activity"/>
    <property type="evidence" value="ECO:0007669"/>
    <property type="project" value="UniProtKB-UniRule"/>
</dbReference>
<dbReference type="AlphaFoldDB" id="A0A2W2AS93"/>
<dbReference type="HAMAP" id="MF_00378">
    <property type="entry name" value="Exonuc_7_L"/>
    <property type="match status" value="1"/>
</dbReference>